<feature type="region of interest" description="Disordered" evidence="1">
    <location>
        <begin position="1"/>
        <end position="20"/>
    </location>
</feature>
<evidence type="ECO:0000256" key="1">
    <source>
        <dbReference type="SAM" id="MobiDB-lite"/>
    </source>
</evidence>
<dbReference type="InterPro" id="IPR027417">
    <property type="entry name" value="P-loop_NTPase"/>
</dbReference>
<feature type="region of interest" description="Disordered" evidence="1">
    <location>
        <begin position="1064"/>
        <end position="1088"/>
    </location>
</feature>
<feature type="compositionally biased region" description="Basic residues" evidence="1">
    <location>
        <begin position="1"/>
        <end position="14"/>
    </location>
</feature>
<accession>A0ABN0YLR6</accession>
<evidence type="ECO:0000256" key="2">
    <source>
        <dbReference type="SAM" id="Phobius"/>
    </source>
</evidence>
<name>A0ABN0YLR6_9ACTN</name>
<keyword evidence="4" id="KW-1185">Reference proteome</keyword>
<dbReference type="Gene3D" id="3.40.50.300">
    <property type="entry name" value="P-loop containing nucleotide triphosphate hydrolases"/>
    <property type="match status" value="1"/>
</dbReference>
<evidence type="ECO:0000313" key="3">
    <source>
        <dbReference type="EMBL" id="GAA0399996.1"/>
    </source>
</evidence>
<feature type="transmembrane region" description="Helical" evidence="2">
    <location>
        <begin position="173"/>
        <end position="195"/>
    </location>
</feature>
<evidence type="ECO:0000313" key="4">
    <source>
        <dbReference type="Proteomes" id="UP001500879"/>
    </source>
</evidence>
<keyword evidence="2" id="KW-1133">Transmembrane helix</keyword>
<protein>
    <recommendedName>
        <fullName evidence="5">ATP-binding protein</fullName>
    </recommendedName>
</protein>
<dbReference type="SUPFAM" id="SSF52540">
    <property type="entry name" value="P-loop containing nucleoside triphosphate hydrolases"/>
    <property type="match status" value="1"/>
</dbReference>
<feature type="transmembrane region" description="Helical" evidence="2">
    <location>
        <begin position="54"/>
        <end position="72"/>
    </location>
</feature>
<sequence>MAKPIRRPPGKKRPGNAPADGAVLGFWHGLTIRREARDVATRPKKWRRWFSYSGWIRGLYLVATAVMLYWFAEAFYNMAEGEETPLQKWSHDHIGFEDSFRFVGPVLFAGFIGATFLFWWYGWTKRRYLTKARGQPHDLVLTAGPQTKEVVGRQEIAQVIAERLRDRATRRPYVLVGGVGAGKTAVLVRLTGLLAEQGAMPVPVRLRDAVGRDGLDFEQMAKRRFCEEAPQGILARGKTERVWQQLLADDKPVVIADGLEEAVLDPGLQEDRDNIIRRAIERADEQKLPLVIASRPHTPLVATCAAIIELEPLSEESALGFVQGQASEADERRLDWIVETAEVTESPIYLQVARELGKHGLLGRGGPRLGAERIDTRSDDRSELRLWLLDTWADALVAGRLRDAVLSERDRRDAVEVVSALACVGLLEDRLEVGLADLQDDLLRADPARQTGNRSDDRGTCHEALTRWHRRQIWETLCEGLDEGKARRLREGTREERHAVLARCVAHANALELVEGFEKKVRFQHSILQAYFGFRMLRRLGVDRSRSLVQPALHPPGPGRELLIALVLLSRDRVSRTVPPEPGAMPPEQDRPARQRTAWGQRPLAHRLNRAAAQRGDPKAFDLYAAALEIESARDMPDELGEIVSTIKDHWGGVAGDPRTLDDAKLRVVRRLGAALRAADRKRPGGIDVTALYNTLFELGIGEPSYSVRLAVAQEFGDGGDSAFAVIRRRIDDIDLDPVTEYTQRKSELVGEKRTRLDDWEKDLRRASAISHPSRRAEEEDRLNRVRPEILRDHRSRQVELLREFVMRAWMIPMLLGSVRDELREDARGRVATWLRHLDPADPENLPLSLEAALAQGFKYAANRRIHHPFADAGGRKDLIRHAETMLRRSGCWYTQLVLLQALCLWELPDEVVAADGLDGIRTRPADAVRTVRSWLSMAGEEHVPAVRAPGDGGAPRTPPHPFVAETGDLVVLALATRRPERFLWIDEKGVADNIGSRNSGPQLHRKHHLWVPPSVGWSTLDARAQRLAADVLVMVNLIERDGQPDEVEDRLSRSRQADAQLPPCVTTDRTPLRPGLRAGTSAPPTPGSGCLPGCRFQLCPYPPRGTQLRAELREPFCRQQQALLPGRFLCHLPRGRHRKTPDWVGMRVTELDEFWENMAQRLRR</sequence>
<dbReference type="Proteomes" id="UP001500879">
    <property type="component" value="Unassembled WGS sequence"/>
</dbReference>
<organism evidence="3 4">
    <name type="scientific">Streptomyces luteireticuli</name>
    <dbReference type="NCBI Taxonomy" id="173858"/>
    <lineage>
        <taxon>Bacteria</taxon>
        <taxon>Bacillati</taxon>
        <taxon>Actinomycetota</taxon>
        <taxon>Actinomycetes</taxon>
        <taxon>Kitasatosporales</taxon>
        <taxon>Streptomycetaceae</taxon>
        <taxon>Streptomyces</taxon>
    </lineage>
</organism>
<feature type="region of interest" description="Disordered" evidence="1">
    <location>
        <begin position="576"/>
        <end position="596"/>
    </location>
</feature>
<gene>
    <name evidence="3" type="ORF">GCM10010357_21280</name>
</gene>
<dbReference type="RefSeq" id="WP_344022478.1">
    <property type="nucleotide sequence ID" value="NZ_BAAABX010000023.1"/>
</dbReference>
<dbReference type="EMBL" id="BAAABX010000023">
    <property type="protein sequence ID" value="GAA0399996.1"/>
    <property type="molecule type" value="Genomic_DNA"/>
</dbReference>
<comment type="caution">
    <text evidence="3">The sequence shown here is derived from an EMBL/GenBank/DDBJ whole genome shotgun (WGS) entry which is preliminary data.</text>
</comment>
<keyword evidence="2" id="KW-0472">Membrane</keyword>
<keyword evidence="2" id="KW-0812">Transmembrane</keyword>
<feature type="transmembrane region" description="Helical" evidence="2">
    <location>
        <begin position="102"/>
        <end position="123"/>
    </location>
</feature>
<proteinExistence type="predicted"/>
<evidence type="ECO:0008006" key="5">
    <source>
        <dbReference type="Google" id="ProtNLM"/>
    </source>
</evidence>
<reference evidence="3 4" key="1">
    <citation type="journal article" date="2019" name="Int. J. Syst. Evol. Microbiol.">
        <title>The Global Catalogue of Microorganisms (GCM) 10K type strain sequencing project: providing services to taxonomists for standard genome sequencing and annotation.</title>
        <authorList>
            <consortium name="The Broad Institute Genomics Platform"/>
            <consortium name="The Broad Institute Genome Sequencing Center for Infectious Disease"/>
            <person name="Wu L."/>
            <person name="Ma J."/>
        </authorList>
    </citation>
    <scope>NUCLEOTIDE SEQUENCE [LARGE SCALE GENOMIC DNA]</scope>
    <source>
        <strain evidence="3 4">JCM 4788</strain>
    </source>
</reference>